<dbReference type="GO" id="GO:0005524">
    <property type="term" value="F:ATP binding"/>
    <property type="evidence" value="ECO:0007669"/>
    <property type="project" value="UniProtKB-KW"/>
</dbReference>
<keyword evidence="5 7" id="KW-0067">ATP-binding</keyword>
<evidence type="ECO:0000256" key="1">
    <source>
        <dbReference type="ARBA" id="ARBA00004417"/>
    </source>
</evidence>
<dbReference type="InterPro" id="IPR027417">
    <property type="entry name" value="P-loop_NTPase"/>
</dbReference>
<comment type="similarity">
    <text evidence="2">Belongs to the ABC transporter superfamily.</text>
</comment>
<dbReference type="InterPro" id="IPR050319">
    <property type="entry name" value="ABC_transp_ATP-bind"/>
</dbReference>
<feature type="domain" description="ABC transporter" evidence="6">
    <location>
        <begin position="7"/>
        <end position="257"/>
    </location>
</feature>
<dbReference type="RefSeq" id="WP_160851717.1">
    <property type="nucleotide sequence ID" value="NZ_WUWG01000001.1"/>
</dbReference>
<keyword evidence="8" id="KW-1185">Reference proteome</keyword>
<gene>
    <name evidence="7" type="ORF">GSH16_02970</name>
</gene>
<comment type="subcellular location">
    <subcellularLocation>
        <location evidence="1">Cell inner membrane</location>
        <topology evidence="1">Peripheral membrane protein</topology>
    </subcellularLocation>
</comment>
<keyword evidence="4" id="KW-0547">Nucleotide-binding</keyword>
<dbReference type="FunFam" id="3.40.50.300:FF:000016">
    <property type="entry name" value="Oligopeptide ABC transporter ATP-binding component"/>
    <property type="match status" value="1"/>
</dbReference>
<dbReference type="GO" id="GO:0055085">
    <property type="term" value="P:transmembrane transport"/>
    <property type="evidence" value="ECO:0007669"/>
    <property type="project" value="UniProtKB-ARBA"/>
</dbReference>
<evidence type="ECO:0000256" key="2">
    <source>
        <dbReference type="ARBA" id="ARBA00005417"/>
    </source>
</evidence>
<name>A0A6B0TKL6_9RHOB</name>
<dbReference type="PANTHER" id="PTHR43776">
    <property type="entry name" value="TRANSPORT ATP-BINDING PROTEIN"/>
    <property type="match status" value="1"/>
</dbReference>
<dbReference type="InterPro" id="IPR003593">
    <property type="entry name" value="AAA+_ATPase"/>
</dbReference>
<dbReference type="GO" id="GO:0005886">
    <property type="term" value="C:plasma membrane"/>
    <property type="evidence" value="ECO:0007669"/>
    <property type="project" value="UniProtKB-SubCell"/>
</dbReference>
<comment type="caution">
    <text evidence="7">The sequence shown here is derived from an EMBL/GenBank/DDBJ whole genome shotgun (WGS) entry which is preliminary data.</text>
</comment>
<dbReference type="InterPro" id="IPR017871">
    <property type="entry name" value="ABC_transporter-like_CS"/>
</dbReference>
<dbReference type="NCBIfam" id="TIGR01727">
    <property type="entry name" value="oligo_HPY"/>
    <property type="match status" value="1"/>
</dbReference>
<dbReference type="Gene3D" id="3.40.50.300">
    <property type="entry name" value="P-loop containing nucleotide triphosphate hydrolases"/>
    <property type="match status" value="1"/>
</dbReference>
<organism evidence="7 8">
    <name type="scientific">Oceanomicrobium pacificus</name>
    <dbReference type="NCBI Taxonomy" id="2692916"/>
    <lineage>
        <taxon>Bacteria</taxon>
        <taxon>Pseudomonadati</taxon>
        <taxon>Pseudomonadota</taxon>
        <taxon>Alphaproteobacteria</taxon>
        <taxon>Rhodobacterales</taxon>
        <taxon>Paracoccaceae</taxon>
        <taxon>Oceanomicrobium</taxon>
    </lineage>
</organism>
<evidence type="ECO:0000259" key="6">
    <source>
        <dbReference type="PROSITE" id="PS50893"/>
    </source>
</evidence>
<dbReference type="InterPro" id="IPR003439">
    <property type="entry name" value="ABC_transporter-like_ATP-bd"/>
</dbReference>
<sequence length="336" mass="37005">MRDEQILDVTDLTLRFGADKSGQGGLLAVNNVSFGLNRQETLSIVGESGSGKTTIGRCIARLYEPNAGQITFRSEGGEVDLTHMSKAELRPIRQQIQMLFQDPNASLNSRMRIGDLVAEPLNIHRIGTPAERRDRVVSLLERVGLGADTVNRYPHQLSGGQRQRVGIARALTVSPRLLICDEPVSALDVSVQAQVLNLLRDLQDEMGLSYIFVSHDLGVVDYISDRVMVLYLGTIMELATRDDLFAAPAHPYTRALLDAMPSRRDGRHRKRKVLTGEIAGPTLKRQGCVFAGRCPHATDLCQREAPVLRPWARNPATSVACHHADALDLSTEETTI</sequence>
<reference evidence="7 8" key="1">
    <citation type="submission" date="2019-12" db="EMBL/GenBank/DDBJ databases">
        <title>Strain KN286 was isolated from seawater, which was collected from Caroline Seamount in the tropical western Pacific.</title>
        <authorList>
            <person name="Wang Q."/>
        </authorList>
    </citation>
    <scope>NUCLEOTIDE SEQUENCE [LARGE SCALE GENOMIC DNA]</scope>
    <source>
        <strain evidence="7 8">KN286</strain>
    </source>
</reference>
<dbReference type="Proteomes" id="UP000436016">
    <property type="component" value="Unassembled WGS sequence"/>
</dbReference>
<evidence type="ECO:0000256" key="4">
    <source>
        <dbReference type="ARBA" id="ARBA00022741"/>
    </source>
</evidence>
<evidence type="ECO:0000313" key="7">
    <source>
        <dbReference type="EMBL" id="MXU64396.1"/>
    </source>
</evidence>
<dbReference type="Pfam" id="PF08352">
    <property type="entry name" value="oligo_HPY"/>
    <property type="match status" value="1"/>
</dbReference>
<dbReference type="GO" id="GO:0016887">
    <property type="term" value="F:ATP hydrolysis activity"/>
    <property type="evidence" value="ECO:0007669"/>
    <property type="project" value="InterPro"/>
</dbReference>
<dbReference type="SMART" id="SM00382">
    <property type="entry name" value="AAA"/>
    <property type="match status" value="1"/>
</dbReference>
<evidence type="ECO:0000256" key="3">
    <source>
        <dbReference type="ARBA" id="ARBA00022448"/>
    </source>
</evidence>
<accession>A0A6B0TKL6</accession>
<dbReference type="Pfam" id="PF00005">
    <property type="entry name" value="ABC_tran"/>
    <property type="match status" value="1"/>
</dbReference>
<evidence type="ECO:0000313" key="8">
    <source>
        <dbReference type="Proteomes" id="UP000436016"/>
    </source>
</evidence>
<dbReference type="PROSITE" id="PS50893">
    <property type="entry name" value="ABC_TRANSPORTER_2"/>
    <property type="match status" value="1"/>
</dbReference>
<dbReference type="CDD" id="cd03257">
    <property type="entry name" value="ABC_NikE_OppD_transporters"/>
    <property type="match status" value="1"/>
</dbReference>
<dbReference type="GO" id="GO:0015833">
    <property type="term" value="P:peptide transport"/>
    <property type="evidence" value="ECO:0007669"/>
    <property type="project" value="InterPro"/>
</dbReference>
<dbReference type="PANTHER" id="PTHR43776:SF7">
    <property type="entry name" value="D,D-DIPEPTIDE TRANSPORT ATP-BINDING PROTEIN DDPF-RELATED"/>
    <property type="match status" value="1"/>
</dbReference>
<protein>
    <submittedName>
        <fullName evidence="7">ATP-binding cassette domain-containing protein</fullName>
    </submittedName>
</protein>
<dbReference type="AlphaFoldDB" id="A0A6B0TKL6"/>
<proteinExistence type="inferred from homology"/>
<dbReference type="PROSITE" id="PS00211">
    <property type="entry name" value="ABC_TRANSPORTER_1"/>
    <property type="match status" value="1"/>
</dbReference>
<evidence type="ECO:0000256" key="5">
    <source>
        <dbReference type="ARBA" id="ARBA00022840"/>
    </source>
</evidence>
<dbReference type="InterPro" id="IPR013563">
    <property type="entry name" value="Oligopep_ABC_C"/>
</dbReference>
<keyword evidence="3" id="KW-0813">Transport</keyword>
<dbReference type="EMBL" id="WUWG01000001">
    <property type="protein sequence ID" value="MXU64396.1"/>
    <property type="molecule type" value="Genomic_DNA"/>
</dbReference>
<dbReference type="SUPFAM" id="SSF52540">
    <property type="entry name" value="P-loop containing nucleoside triphosphate hydrolases"/>
    <property type="match status" value="1"/>
</dbReference>